<dbReference type="AlphaFoldDB" id="A0A8J6Y0U4"/>
<reference evidence="1 2" key="1">
    <citation type="submission" date="2020-08" db="EMBL/GenBank/DDBJ databases">
        <title>Acidobacteriota in marine sediments use diverse sulfur dissimilation pathways.</title>
        <authorList>
            <person name="Wasmund K."/>
        </authorList>
    </citation>
    <scope>NUCLEOTIDE SEQUENCE [LARGE SCALE GENOMIC DNA]</scope>
    <source>
        <strain evidence="1">MAG AM3-A</strain>
    </source>
</reference>
<name>A0A8J6Y0U4_9BACT</name>
<dbReference type="Proteomes" id="UP000598633">
    <property type="component" value="Unassembled WGS sequence"/>
</dbReference>
<comment type="caution">
    <text evidence="1">The sequence shown here is derived from an EMBL/GenBank/DDBJ whole genome shotgun (WGS) entry which is preliminary data.</text>
</comment>
<organism evidence="1 2">
    <name type="scientific">Candidatus Sulfomarinibacter kjeldsenii</name>
    <dbReference type="NCBI Taxonomy" id="2885994"/>
    <lineage>
        <taxon>Bacteria</taxon>
        <taxon>Pseudomonadati</taxon>
        <taxon>Acidobacteriota</taxon>
        <taxon>Thermoanaerobaculia</taxon>
        <taxon>Thermoanaerobaculales</taxon>
        <taxon>Candidatus Sulfomarinibacteraceae</taxon>
        <taxon>Candidatus Sulfomarinibacter</taxon>
    </lineage>
</organism>
<dbReference type="EMBL" id="JACXWA010000092">
    <property type="protein sequence ID" value="MBD3870821.1"/>
    <property type="molecule type" value="Genomic_DNA"/>
</dbReference>
<proteinExistence type="predicted"/>
<accession>A0A8J6Y0U4</accession>
<protein>
    <recommendedName>
        <fullName evidence="3">ATP-grasp domain-containing protein</fullName>
    </recommendedName>
</protein>
<gene>
    <name evidence="1" type="ORF">IFJ97_05615</name>
</gene>
<evidence type="ECO:0000313" key="1">
    <source>
        <dbReference type="EMBL" id="MBD3870821.1"/>
    </source>
</evidence>
<evidence type="ECO:0000313" key="2">
    <source>
        <dbReference type="Proteomes" id="UP000598633"/>
    </source>
</evidence>
<sequence length="395" mass="44472">MREYFVNADFDLSLRPNRKQETVDGRGQQASEMPFHLLFFGTGGDSVLVDAAPDEDFLAYLVRAGLSRPVAKTPSGRALDAQFVPFGWNEEAAEVNRSYTRPAAHPPLDIVKRVNGRRFAANLEGELFDGDETLGVFDSLGEIEACIASRPPEEKWLLKSEHGNAGLGNRRVHSSKLSQSDREVVRRLLVEDSCVLLEKWRNRLIDIATVFEIARDGTVKNLFAYEVVNTADGAYIGSIFDHQSEPLSPWVPGVTEVALKVAERLAEEAYFGPVCLDHFVWSEGKDRQLRSLSDLNARLQVSAPILRLWRSWGSAGVFYWRLFASRKLRLPTDYYELESALGGDAFDAMSRRGILVTSPFDAAGKRLRRFGVLLAGDSRTEVEEMDRRLRERFEK</sequence>
<evidence type="ECO:0008006" key="3">
    <source>
        <dbReference type="Google" id="ProtNLM"/>
    </source>
</evidence>